<proteinExistence type="predicted"/>
<protein>
    <submittedName>
        <fullName evidence="3">TIGR02099 family protein</fullName>
    </submittedName>
</protein>
<name>A0AA37SAV0_9GAMM</name>
<feature type="domain" description="YhdP central" evidence="2">
    <location>
        <begin position="7"/>
        <end position="1267"/>
    </location>
</feature>
<sequence>MALPLTTITRKVELWLWRLFFVCAIVFMLTWSLAQVLLWGYNHYSKDIEFWLETQSGYDLAFSSSHNQMSGLNPLLSFSDLKVVNTETKEPLAEAKNILIELNTLKSLIYLRPVFDEFVIDALELTVRQREDLSWSLDGISRKTTDLAEKDSLEINRWIDLVLYQGNFDLREAIIHLYHADEPFDRPLKLDVLVTKKGDYTTLEGEVEGDRNPIDLSFRGEAWHLPGEPAFNFDLFIDADDLDSLDWAQNFQLTESYRLDRLAGSMNVWLNWNYRGMNFVAESKVSDLSLLKQDDDKPLDIKTDRFYVSGEFSEAYCSINIPSANVSLNNENYVTSSHRLLCDYLGNWWWTTPEVDVGKLNSMISWLPNSFEKLKKDLSILTPQGLLSYPVLWVNRDGDFRFESDLSELSVESWEGAPGLNQLNGKLVVEESQGYVEFSAMNPTLSYPGIFRNTQDFHSLDGRVDWWLDGENLRVFSHGLSINSEKIDAALGFAFEWEFLSDEARLALDVSISNAQPGQVLEFLPVDLEPELLTWMDSALTQTQLNDGRLLLTLSLDPAAPVTDTLMIDTKASGEQLVYDPAWPAVDNFSGHFEINNKDLIAKVSGVTLGNPIEDLSVIYPDIWQDDASDLNIALHSQSQLKRYLRFIQQSPLDATLGKALQDWTLAGEASVLGGLTFDLNTNDISNVEFEVFPQKASVILPGLPEVSDVQGEIVYTSERDLAVRQLTGQALGGNVSLTLETNSDQYQIKGRGKAKVTSLLEWQTLPESFNEYLEGDVDYYFNSQITENEFSVNVHSSLEGVVSSLPYPMTKNDADKSMIFVYQGRSNPDQVSHSIDVGALNVDYEIRPKTGVERTAVSFGRLPKESRIPDQGTFIFARLSQLDFKAWANVLSGLEREESSEPSSIYADVMIEKASLGELAFDNLSLSCSSSYLGHRVALRSRQASGTIRFPKGDNPIDVDLDYLILPPAELPAESDSKLKDKPKINTAIAKEDPFESLNPADIPATNIKISKLQKGSKELGFWRASLSPVKQGVVLDIKESNFAEINSTGQIWWTFNNGEHSTFLDASIKSRHIDSTFKTLGYEPSFKAKRVNLDVLSYWQGSPAAFDRLTTQGVIDVSVEDGQFLNVSNSASTLKVFGLFNLSSLGRRLKLDFSDVYSSGLAFDEITGRLSINQAIVDIENPIEITGPSANITLGGATNMADETLDMDMRLSVPVSGTLPLAVVVAGVNPLIGGIMLLGQGVWGGVVDQFTGVNYQISGTWDEPVMEATTKVDAPSE</sequence>
<dbReference type="PANTHER" id="PTHR38690:SF1">
    <property type="entry name" value="PROTEASE"/>
    <property type="match status" value="1"/>
</dbReference>
<organism evidence="3 4">
    <name type="scientific">Litoribrevibacter albus</name>
    <dbReference type="NCBI Taxonomy" id="1473156"/>
    <lineage>
        <taxon>Bacteria</taxon>
        <taxon>Pseudomonadati</taxon>
        <taxon>Pseudomonadota</taxon>
        <taxon>Gammaproteobacteria</taxon>
        <taxon>Oceanospirillales</taxon>
        <taxon>Oceanospirillaceae</taxon>
        <taxon>Litoribrevibacter</taxon>
    </lineage>
</organism>
<gene>
    <name evidence="3" type="ORF">GCM10007876_17860</name>
</gene>
<dbReference type="Pfam" id="PF13116">
    <property type="entry name" value="YhdP"/>
    <property type="match status" value="1"/>
</dbReference>
<evidence type="ECO:0000256" key="1">
    <source>
        <dbReference type="SAM" id="Phobius"/>
    </source>
</evidence>
<dbReference type="EMBL" id="BSNM01000011">
    <property type="protein sequence ID" value="GLQ31307.1"/>
    <property type="molecule type" value="Genomic_DNA"/>
</dbReference>
<keyword evidence="1" id="KW-1133">Transmembrane helix</keyword>
<dbReference type="InterPro" id="IPR011836">
    <property type="entry name" value="YhdP"/>
</dbReference>
<dbReference type="InterPro" id="IPR025263">
    <property type="entry name" value="YhdP_central"/>
</dbReference>
<comment type="caution">
    <text evidence="3">The sequence shown here is derived from an EMBL/GenBank/DDBJ whole genome shotgun (WGS) entry which is preliminary data.</text>
</comment>
<evidence type="ECO:0000313" key="4">
    <source>
        <dbReference type="Proteomes" id="UP001161389"/>
    </source>
</evidence>
<feature type="transmembrane region" description="Helical" evidence="1">
    <location>
        <begin position="15"/>
        <end position="41"/>
    </location>
</feature>
<dbReference type="PANTHER" id="PTHR38690">
    <property type="entry name" value="PROTEASE-RELATED"/>
    <property type="match status" value="1"/>
</dbReference>
<reference evidence="3" key="2">
    <citation type="submission" date="2023-01" db="EMBL/GenBank/DDBJ databases">
        <title>Draft genome sequence of Litoribrevibacter albus strain NBRC 110071.</title>
        <authorList>
            <person name="Sun Q."/>
            <person name="Mori K."/>
        </authorList>
    </citation>
    <scope>NUCLEOTIDE SEQUENCE</scope>
    <source>
        <strain evidence="3">NBRC 110071</strain>
    </source>
</reference>
<keyword evidence="4" id="KW-1185">Reference proteome</keyword>
<accession>A0AA37SAV0</accession>
<dbReference type="Proteomes" id="UP001161389">
    <property type="component" value="Unassembled WGS sequence"/>
</dbReference>
<dbReference type="RefSeq" id="WP_284380872.1">
    <property type="nucleotide sequence ID" value="NZ_BSNM01000011.1"/>
</dbReference>
<evidence type="ECO:0000313" key="3">
    <source>
        <dbReference type="EMBL" id="GLQ31307.1"/>
    </source>
</evidence>
<keyword evidence="1" id="KW-0472">Membrane</keyword>
<dbReference type="AlphaFoldDB" id="A0AA37SAV0"/>
<reference evidence="3" key="1">
    <citation type="journal article" date="2014" name="Int. J. Syst. Evol. Microbiol.">
        <title>Complete genome sequence of Corynebacterium casei LMG S-19264T (=DSM 44701T), isolated from a smear-ripened cheese.</title>
        <authorList>
            <consortium name="US DOE Joint Genome Institute (JGI-PGF)"/>
            <person name="Walter F."/>
            <person name="Albersmeier A."/>
            <person name="Kalinowski J."/>
            <person name="Ruckert C."/>
        </authorList>
    </citation>
    <scope>NUCLEOTIDE SEQUENCE</scope>
    <source>
        <strain evidence="3">NBRC 110071</strain>
    </source>
</reference>
<evidence type="ECO:0000259" key="2">
    <source>
        <dbReference type="Pfam" id="PF13116"/>
    </source>
</evidence>
<keyword evidence="1" id="KW-0812">Transmembrane</keyword>